<dbReference type="Gene3D" id="1.20.120.1760">
    <property type="match status" value="1"/>
</dbReference>
<evidence type="ECO:0000256" key="2">
    <source>
        <dbReference type="RuleBase" id="RU003750"/>
    </source>
</evidence>
<gene>
    <name evidence="4" type="ORF">ENU74_04765</name>
</gene>
<dbReference type="PROSITE" id="PS00379">
    <property type="entry name" value="CDP_ALCOHOL_P_TRANSF"/>
    <property type="match status" value="1"/>
</dbReference>
<keyword evidence="3" id="KW-0472">Membrane</keyword>
<evidence type="ECO:0000313" key="4">
    <source>
        <dbReference type="EMBL" id="HGK63883.1"/>
    </source>
</evidence>
<dbReference type="InterPro" id="IPR048254">
    <property type="entry name" value="CDP_ALCOHOL_P_TRANSF_CS"/>
</dbReference>
<name>A0A7V3ZVI8_UNCW3</name>
<dbReference type="EMBL" id="DTDR01000120">
    <property type="protein sequence ID" value="HGK63883.1"/>
    <property type="molecule type" value="Genomic_DNA"/>
</dbReference>
<keyword evidence="3" id="KW-1133">Transmembrane helix</keyword>
<evidence type="ECO:0000256" key="3">
    <source>
        <dbReference type="SAM" id="Phobius"/>
    </source>
</evidence>
<reference evidence="4" key="1">
    <citation type="journal article" date="2020" name="mSystems">
        <title>Genome- and Community-Level Interaction Insights into Carbon Utilization and Element Cycling Functions of Hydrothermarchaeota in Hydrothermal Sediment.</title>
        <authorList>
            <person name="Zhou Z."/>
            <person name="Liu Y."/>
            <person name="Xu W."/>
            <person name="Pan J."/>
            <person name="Luo Z.H."/>
            <person name="Li M."/>
        </authorList>
    </citation>
    <scope>NUCLEOTIDE SEQUENCE [LARGE SCALE GENOMIC DNA]</scope>
    <source>
        <strain evidence="4">SpSt-697</strain>
    </source>
</reference>
<dbReference type="InterPro" id="IPR043130">
    <property type="entry name" value="CDP-OH_PTrfase_TM_dom"/>
</dbReference>
<dbReference type="GO" id="GO:0008654">
    <property type="term" value="P:phospholipid biosynthetic process"/>
    <property type="evidence" value="ECO:0007669"/>
    <property type="project" value="InterPro"/>
</dbReference>
<dbReference type="GO" id="GO:0016780">
    <property type="term" value="F:phosphotransferase activity, for other substituted phosphate groups"/>
    <property type="evidence" value="ECO:0007669"/>
    <property type="project" value="InterPro"/>
</dbReference>
<keyword evidence="1 2" id="KW-0808">Transferase</keyword>
<organism evidence="4">
    <name type="scientific">candidate division WOR-3 bacterium</name>
    <dbReference type="NCBI Taxonomy" id="2052148"/>
    <lineage>
        <taxon>Bacteria</taxon>
        <taxon>Bacteria division WOR-3</taxon>
    </lineage>
</organism>
<dbReference type="AlphaFoldDB" id="A0A7V3ZVI8"/>
<proteinExistence type="inferred from homology"/>
<comment type="similarity">
    <text evidence="2">Belongs to the CDP-alcohol phosphatidyltransferase class-I family.</text>
</comment>
<accession>A0A7V3ZVI8</accession>
<sequence length="189" mass="22119">MKEETKRRFLKNLNFLIKIFIFLKLSPTFITLSGLFFSIIAYYFYFQGKFFVAGIFLILIALADTIDGELARQRKMVSKKGAFLDSVIDRLSEFFIFLGIFLYYYKNNLGIIYPFLALITSFLVSYVRARAEGTGIECKIGIFERPIRMLLLIVGSLFLKKYFIYLLIILTIGNFLTFLQRVFYSLKKL</sequence>
<feature type="transmembrane region" description="Helical" evidence="3">
    <location>
        <begin position="111"/>
        <end position="129"/>
    </location>
</feature>
<dbReference type="Pfam" id="PF01066">
    <property type="entry name" value="CDP-OH_P_transf"/>
    <property type="match status" value="1"/>
</dbReference>
<dbReference type="InterPro" id="IPR000462">
    <property type="entry name" value="CDP-OH_P_trans"/>
</dbReference>
<feature type="transmembrane region" description="Helical" evidence="3">
    <location>
        <begin position="150"/>
        <end position="179"/>
    </location>
</feature>
<feature type="transmembrane region" description="Helical" evidence="3">
    <location>
        <begin position="21"/>
        <end position="44"/>
    </location>
</feature>
<dbReference type="GO" id="GO:0016020">
    <property type="term" value="C:membrane"/>
    <property type="evidence" value="ECO:0007669"/>
    <property type="project" value="InterPro"/>
</dbReference>
<feature type="transmembrane region" description="Helical" evidence="3">
    <location>
        <begin position="87"/>
        <end position="105"/>
    </location>
</feature>
<protein>
    <submittedName>
        <fullName evidence="4">CDP-alcohol phosphatidyltransferase family protein</fullName>
    </submittedName>
</protein>
<feature type="transmembrane region" description="Helical" evidence="3">
    <location>
        <begin position="50"/>
        <end position="66"/>
    </location>
</feature>
<keyword evidence="3" id="KW-0812">Transmembrane</keyword>
<comment type="caution">
    <text evidence="4">The sequence shown here is derived from an EMBL/GenBank/DDBJ whole genome shotgun (WGS) entry which is preliminary data.</text>
</comment>
<evidence type="ECO:0000256" key="1">
    <source>
        <dbReference type="ARBA" id="ARBA00022679"/>
    </source>
</evidence>